<feature type="transmembrane region" description="Helical" evidence="10">
    <location>
        <begin position="281"/>
        <end position="301"/>
    </location>
</feature>
<dbReference type="PANTHER" id="PTHR43298">
    <property type="entry name" value="MULTIDRUG RESISTANCE PROTEIN NORM-RELATED"/>
    <property type="match status" value="1"/>
</dbReference>
<evidence type="ECO:0000256" key="2">
    <source>
        <dbReference type="ARBA" id="ARBA00022448"/>
    </source>
</evidence>
<keyword evidence="6 10" id="KW-1133">Transmembrane helix</keyword>
<evidence type="ECO:0000256" key="7">
    <source>
        <dbReference type="ARBA" id="ARBA00023065"/>
    </source>
</evidence>
<keyword evidence="3" id="KW-0050">Antiport</keyword>
<keyword evidence="12" id="KW-1185">Reference proteome</keyword>
<feature type="transmembrane region" description="Helical" evidence="10">
    <location>
        <begin position="99"/>
        <end position="116"/>
    </location>
</feature>
<evidence type="ECO:0000313" key="12">
    <source>
        <dbReference type="Proteomes" id="UP000559809"/>
    </source>
</evidence>
<dbReference type="PIRSF" id="PIRSF006603">
    <property type="entry name" value="DinF"/>
    <property type="match status" value="1"/>
</dbReference>
<feature type="transmembrane region" description="Helical" evidence="10">
    <location>
        <begin position="243"/>
        <end position="269"/>
    </location>
</feature>
<feature type="transmembrane region" description="Helical" evidence="10">
    <location>
        <begin position="433"/>
        <end position="458"/>
    </location>
</feature>
<dbReference type="RefSeq" id="WP_180153714.1">
    <property type="nucleotide sequence ID" value="NZ_JACCEM010000002.1"/>
</dbReference>
<evidence type="ECO:0000256" key="10">
    <source>
        <dbReference type="SAM" id="Phobius"/>
    </source>
</evidence>
<dbReference type="CDD" id="cd13131">
    <property type="entry name" value="MATE_NorM_like"/>
    <property type="match status" value="1"/>
</dbReference>
<evidence type="ECO:0000313" key="11">
    <source>
        <dbReference type="EMBL" id="NYT48400.1"/>
    </source>
</evidence>
<evidence type="ECO:0000256" key="4">
    <source>
        <dbReference type="ARBA" id="ARBA00022475"/>
    </source>
</evidence>
<keyword evidence="8 10" id="KW-0472">Membrane</keyword>
<evidence type="ECO:0000256" key="1">
    <source>
        <dbReference type="ARBA" id="ARBA00004429"/>
    </source>
</evidence>
<comment type="subcellular location">
    <subcellularLocation>
        <location evidence="1">Cell inner membrane</location>
        <topology evidence="1">Multi-pass membrane protein</topology>
    </subcellularLocation>
</comment>
<keyword evidence="5 10" id="KW-0812">Transmembrane</keyword>
<dbReference type="InterPro" id="IPR050222">
    <property type="entry name" value="MATE_MdtK"/>
</dbReference>
<feature type="transmembrane region" description="Helical" evidence="10">
    <location>
        <begin position="353"/>
        <end position="372"/>
    </location>
</feature>
<evidence type="ECO:0000256" key="6">
    <source>
        <dbReference type="ARBA" id="ARBA00022989"/>
    </source>
</evidence>
<dbReference type="GO" id="GO:0015297">
    <property type="term" value="F:antiporter activity"/>
    <property type="evidence" value="ECO:0007669"/>
    <property type="project" value="UniProtKB-KW"/>
</dbReference>
<organism evidence="11 12">
    <name type="scientific">Parapusillimonas granuli</name>
    <dbReference type="NCBI Taxonomy" id="380911"/>
    <lineage>
        <taxon>Bacteria</taxon>
        <taxon>Pseudomonadati</taxon>
        <taxon>Pseudomonadota</taxon>
        <taxon>Betaproteobacteria</taxon>
        <taxon>Burkholderiales</taxon>
        <taxon>Alcaligenaceae</taxon>
        <taxon>Parapusillimonas</taxon>
    </lineage>
</organism>
<keyword evidence="7" id="KW-0406">Ion transport</keyword>
<dbReference type="InterPro" id="IPR048279">
    <property type="entry name" value="MdtK-like"/>
</dbReference>
<feature type="transmembrane region" description="Helical" evidence="10">
    <location>
        <begin position="167"/>
        <end position="188"/>
    </location>
</feature>
<dbReference type="PANTHER" id="PTHR43298:SF2">
    <property type="entry name" value="FMN_FAD EXPORTER YEEO-RELATED"/>
    <property type="match status" value="1"/>
</dbReference>
<evidence type="ECO:0000256" key="9">
    <source>
        <dbReference type="ARBA" id="ARBA00031636"/>
    </source>
</evidence>
<name>A0A853G012_9BURK</name>
<keyword evidence="4" id="KW-1003">Cell membrane</keyword>
<evidence type="ECO:0000256" key="3">
    <source>
        <dbReference type="ARBA" id="ARBA00022449"/>
    </source>
</evidence>
<feature type="transmembrane region" description="Helical" evidence="10">
    <location>
        <begin position="322"/>
        <end position="341"/>
    </location>
</feature>
<accession>A0A853G012</accession>
<dbReference type="Pfam" id="PF01554">
    <property type="entry name" value="MatE"/>
    <property type="match status" value="2"/>
</dbReference>
<feature type="transmembrane region" description="Helical" evidence="10">
    <location>
        <begin position="21"/>
        <end position="38"/>
    </location>
</feature>
<dbReference type="InterPro" id="IPR002528">
    <property type="entry name" value="MATE_fam"/>
</dbReference>
<proteinExistence type="predicted"/>
<dbReference type="NCBIfam" id="TIGR00797">
    <property type="entry name" value="matE"/>
    <property type="match status" value="1"/>
</dbReference>
<sequence length="482" mass="50993">MTPARSARPTPGRYIKDILGQAWPVLVSSWASVIFGVIDTAMAGHASAADLQAMALGASIYITVFVGLMGVVHALIPIIAQHFGAGRHREVGEAWGQGVWLSMGLSLVGAAAMLFPDVWLRFSGDVAPEVRSGVTWYLRALIMALPATLAFRCIYAMGTAVSRPKTVMVINLGSVAFKILFNWIFIFGKLGMPALGAAGAGLSTAIVGWLSLAAGLWAISRDSYFQRFRPRLGRFQWTRQKELLLLGIPMGGSYLIEVCAFTFMALLVAREGMYVNGGHQIMASLAALCYMVPMAVGIASSSLTAQAIGARDMRRARNMGRAGIGIVAAGALVTASVLIVARRPILGFYTDDVQVALVAAALMQILPWFHLGDAMQCIISYLLRAYKVAVVPLILQVVALSGLGLVGGWWLGFGPAAGALAPVVHAVAPGAPIGAGTMWLMAILGLSLSSILLFGWYGHVVRTKMGGRRGRALRGGRSPSGA</sequence>
<feature type="transmembrane region" description="Helical" evidence="10">
    <location>
        <begin position="393"/>
        <end position="413"/>
    </location>
</feature>
<evidence type="ECO:0000256" key="5">
    <source>
        <dbReference type="ARBA" id="ARBA00022692"/>
    </source>
</evidence>
<comment type="caution">
    <text evidence="11">The sequence shown here is derived from an EMBL/GenBank/DDBJ whole genome shotgun (WGS) entry which is preliminary data.</text>
</comment>
<feature type="transmembrane region" description="Helical" evidence="10">
    <location>
        <begin position="58"/>
        <end position="79"/>
    </location>
</feature>
<dbReference type="AlphaFoldDB" id="A0A853G012"/>
<feature type="transmembrane region" description="Helical" evidence="10">
    <location>
        <begin position="194"/>
        <end position="219"/>
    </location>
</feature>
<keyword evidence="2" id="KW-0813">Transport</keyword>
<reference evidence="11 12" key="1">
    <citation type="submission" date="2020-07" db="EMBL/GenBank/DDBJ databases">
        <title>Taxonomic revisions and descriptions of new bacterial species based on genomic comparisons in the high-G+C-content subgroup of the family Alcaligenaceae.</title>
        <authorList>
            <person name="Szabo A."/>
            <person name="Felfoldi T."/>
        </authorList>
    </citation>
    <scope>NUCLEOTIDE SEQUENCE [LARGE SCALE GENOMIC DNA]</scope>
    <source>
        <strain evidence="11 12">LMG 24012</strain>
    </source>
</reference>
<gene>
    <name evidence="11" type="ORF">H0A72_03660</name>
</gene>
<dbReference type="GO" id="GO:0042910">
    <property type="term" value="F:xenobiotic transmembrane transporter activity"/>
    <property type="evidence" value="ECO:0007669"/>
    <property type="project" value="InterPro"/>
</dbReference>
<dbReference type="GO" id="GO:0005886">
    <property type="term" value="C:plasma membrane"/>
    <property type="evidence" value="ECO:0007669"/>
    <property type="project" value="UniProtKB-SubCell"/>
</dbReference>
<dbReference type="Proteomes" id="UP000559809">
    <property type="component" value="Unassembled WGS sequence"/>
</dbReference>
<feature type="transmembrane region" description="Helical" evidence="10">
    <location>
        <begin position="136"/>
        <end position="155"/>
    </location>
</feature>
<dbReference type="GO" id="GO:0006811">
    <property type="term" value="P:monoatomic ion transport"/>
    <property type="evidence" value="ECO:0007669"/>
    <property type="project" value="UniProtKB-KW"/>
</dbReference>
<protein>
    <recommendedName>
        <fullName evidence="9">Multidrug-efflux transporter</fullName>
    </recommendedName>
</protein>
<evidence type="ECO:0000256" key="8">
    <source>
        <dbReference type="ARBA" id="ARBA00023136"/>
    </source>
</evidence>
<dbReference type="EMBL" id="JACCEM010000002">
    <property type="protein sequence ID" value="NYT48400.1"/>
    <property type="molecule type" value="Genomic_DNA"/>
</dbReference>